<sequence>MDLYFLEREAYEDLSDKFYDISWDSTTTMKSEQKQTDFISGYSMTNKYEDFAESFAYFVLHNADFIKKASKSDILMKKYIFFFKYVFNNKEFFETNFDSQKTPSYFWDTTKIDINLQNFLQYIENR</sequence>
<reference evidence="1" key="1">
    <citation type="submission" date="2010-07" db="EMBL/GenBank/DDBJ databases">
        <authorList>
            <consortium name="CONSOLIDER consortium CSD2007-00005"/>
            <person name="Guazzaroni M.-E."/>
            <person name="Richter M."/>
            <person name="Garcia-Salamanca A."/>
            <person name="Yarza P."/>
            <person name="Ferrer M."/>
        </authorList>
    </citation>
    <scope>NUCLEOTIDE SEQUENCE</scope>
</reference>
<comment type="caution">
    <text evidence="1">The sequence shown here is derived from an EMBL/GenBank/DDBJ whole genome shotgun (WGS) entry which is preliminary data.</text>
</comment>
<protein>
    <submittedName>
        <fullName evidence="1">Uncharacterized protein</fullName>
    </submittedName>
</protein>
<organism evidence="1">
    <name type="scientific">sediment metagenome</name>
    <dbReference type="NCBI Taxonomy" id="749907"/>
    <lineage>
        <taxon>unclassified sequences</taxon>
        <taxon>metagenomes</taxon>
        <taxon>ecological metagenomes</taxon>
    </lineage>
</organism>
<accession>D9PKD2</accession>
<gene>
    <name evidence="1" type="ORF">LDC_1997</name>
</gene>
<dbReference type="AlphaFoldDB" id="D9PKD2"/>
<evidence type="ECO:0000313" key="1">
    <source>
        <dbReference type="EMBL" id="EFK95988.1"/>
    </source>
</evidence>
<dbReference type="Gene3D" id="3.40.390.70">
    <property type="match status" value="1"/>
</dbReference>
<reference evidence="1" key="2">
    <citation type="journal article" date="2011" name="Microb. Ecol.">
        <title>Taxonomic and Functional Metagenomic Profiling of the Microbial Community in the Anoxic Sediment of a Sub-saline Shallow Lake (Laguna de Carrizo, Central Spain).</title>
        <authorList>
            <person name="Ferrer M."/>
            <person name="Guazzaroni M.E."/>
            <person name="Richter M."/>
            <person name="Garcia-Salamanca A."/>
            <person name="Yarza P."/>
            <person name="Suarez-Suarez A."/>
            <person name="Solano J."/>
            <person name="Alcaide M."/>
            <person name="van Dillewijn P."/>
            <person name="Molina-Henares M.A."/>
            <person name="Lopez-Cortes N."/>
            <person name="Al-Ramahi Y."/>
            <person name="Guerrero C."/>
            <person name="Acosta A."/>
            <person name="de Eugenio L.I."/>
            <person name="Martinez V."/>
            <person name="Marques S."/>
            <person name="Rojo F."/>
            <person name="Santero E."/>
            <person name="Genilloud O."/>
            <person name="Perez-Perez J."/>
            <person name="Rossello-Mora R."/>
            <person name="Ramos J.L."/>
        </authorList>
    </citation>
    <scope>NUCLEOTIDE SEQUENCE</scope>
</reference>
<name>D9PKD2_9ZZZZ</name>
<dbReference type="EMBL" id="ADZX01000597">
    <property type="protein sequence ID" value="EFK95988.1"/>
    <property type="molecule type" value="Genomic_DNA"/>
</dbReference>
<proteinExistence type="predicted"/>